<reference evidence="2 3" key="1">
    <citation type="submission" date="2016-04" db="EMBL/GenBank/DDBJ databases">
        <title>Complete genome sequence of Bacillus oceanisediminis strain 2691.</title>
        <authorList>
            <person name="Jeong H."/>
            <person name="Kim H.J."/>
            <person name="Lee D.-W."/>
        </authorList>
    </citation>
    <scope>NUCLEOTIDE SEQUENCE [LARGE SCALE GENOMIC DNA]</scope>
    <source>
        <strain evidence="2 3">2691</strain>
    </source>
</reference>
<dbReference type="AlphaFoldDB" id="A0A161JB16"/>
<evidence type="ECO:0000313" key="3">
    <source>
        <dbReference type="Proteomes" id="UP000077856"/>
    </source>
</evidence>
<protein>
    <recommendedName>
        <fullName evidence="4">Group-specific protein</fullName>
    </recommendedName>
</protein>
<name>A0A161JB16_9BACI</name>
<organism evidence="2 3">
    <name type="scientific">Cytobacillus oceanisediminis 2691</name>
    <dbReference type="NCBI Taxonomy" id="1196031"/>
    <lineage>
        <taxon>Bacteria</taxon>
        <taxon>Bacillati</taxon>
        <taxon>Bacillota</taxon>
        <taxon>Bacilli</taxon>
        <taxon>Bacillales</taxon>
        <taxon>Bacillaceae</taxon>
        <taxon>Cytobacillus</taxon>
    </lineage>
</organism>
<keyword evidence="1" id="KW-0812">Transmembrane</keyword>
<feature type="transmembrane region" description="Helical" evidence="1">
    <location>
        <begin position="92"/>
        <end position="110"/>
    </location>
</feature>
<accession>A0A161JB16</accession>
<dbReference type="eggNOG" id="ENOG5033CFD">
    <property type="taxonomic scope" value="Bacteria"/>
</dbReference>
<dbReference type="KEGG" id="bon:A361_02045"/>
<gene>
    <name evidence="2" type="ORF">A361_02045</name>
</gene>
<dbReference type="Proteomes" id="UP000077856">
    <property type="component" value="Chromosome"/>
</dbReference>
<evidence type="ECO:0008006" key="4">
    <source>
        <dbReference type="Google" id="ProtNLM"/>
    </source>
</evidence>
<keyword evidence="1" id="KW-1133">Transmembrane helix</keyword>
<dbReference type="STRING" id="1196031.A361_02045"/>
<dbReference type="EMBL" id="CP015506">
    <property type="protein sequence ID" value="AND37975.1"/>
    <property type="molecule type" value="Genomic_DNA"/>
</dbReference>
<sequence>MDHFSLEEWRKYVKNVLSEPERELYEDHLYICDQCLEVYLEAMDEEENSLPEMPGEDEFTNLIMAQITGGFSEEADKEHKELPNKESWFERWFPIAFACFMLIGGLVTMYRDKNQIDQD</sequence>
<evidence type="ECO:0000256" key="1">
    <source>
        <dbReference type="SAM" id="Phobius"/>
    </source>
</evidence>
<keyword evidence="1" id="KW-0472">Membrane</keyword>
<evidence type="ECO:0000313" key="2">
    <source>
        <dbReference type="EMBL" id="AND37975.1"/>
    </source>
</evidence>
<proteinExistence type="predicted"/>
<dbReference type="RefSeq" id="WP_009335949.1">
    <property type="nucleotide sequence ID" value="NZ_CP015506.1"/>
</dbReference>